<feature type="domain" description="DDE-1" evidence="2">
    <location>
        <begin position="313"/>
        <end position="441"/>
    </location>
</feature>
<gene>
    <name evidence="3" type="ORF">SCF082_LOCUS3469</name>
</gene>
<evidence type="ECO:0000256" key="1">
    <source>
        <dbReference type="SAM" id="Coils"/>
    </source>
</evidence>
<accession>A0ABP0HUQ7</accession>
<protein>
    <submittedName>
        <fullName evidence="3">DDE-1 domain-containing protein</fullName>
    </submittedName>
</protein>
<sequence length="532" mass="59759">MEGDIVDLSRRIRLVQRQLHRAQRGRDDVQRGLLSARTASLAIMVYVFSGHDLDVAAEFLAFSSNVKAEQCNLEDMRCLVERAYIAEPTPRIVELMSDACLEKRSVCMLMSAGLFIAHFLLYQWLCEQNCKCGVAPSRLQMVRYALSVVPSDFPPALQAKLRSRLEGPPRKQRKWLQSFRKAWGARLGTLRSLPFTPLHEMQEKAVAFFRWVNGAFSSADKLPLVINMDEASLAFHLSGVVGTVLSTKPFKRVMPGDRARLSHRRGNVTYMASICSDPAFNKCLPQILLGNANCFPKRVLVEVEGELGPNIYAWRENSSWNNRALMRRYIALLCDCLGEVMQEREVYLVLDMASCHLHPSVLKLAMKKRVRIILVPAGMTGVLQPLDSHVFRQFRAKMQEGWLERKSATDDGQVSLQTWFKIVNDAIDAIVVSKSWRHAFERVGILSSQSLISPKLLKALAWESCPEIPNKLPAPGQAELLQQELLALKRQREDLQKAARQLSTADLKALVVAKEREEAAVAAARAEAAGQG</sequence>
<comment type="caution">
    <text evidence="3">The sequence shown here is derived from an EMBL/GenBank/DDBJ whole genome shotgun (WGS) entry which is preliminary data.</text>
</comment>
<dbReference type="EMBL" id="CAXAMM010001760">
    <property type="protein sequence ID" value="CAK8993351.1"/>
    <property type="molecule type" value="Genomic_DNA"/>
</dbReference>
<feature type="coiled-coil region" evidence="1">
    <location>
        <begin position="478"/>
        <end position="527"/>
    </location>
</feature>
<dbReference type="Pfam" id="PF03184">
    <property type="entry name" value="DDE_1"/>
    <property type="match status" value="1"/>
</dbReference>
<evidence type="ECO:0000259" key="2">
    <source>
        <dbReference type="Pfam" id="PF03184"/>
    </source>
</evidence>
<evidence type="ECO:0000313" key="4">
    <source>
        <dbReference type="Proteomes" id="UP001642464"/>
    </source>
</evidence>
<evidence type="ECO:0000313" key="3">
    <source>
        <dbReference type="EMBL" id="CAK8993351.1"/>
    </source>
</evidence>
<keyword evidence="1" id="KW-0175">Coiled coil</keyword>
<name>A0ABP0HUQ7_9DINO</name>
<proteinExistence type="predicted"/>
<dbReference type="InterPro" id="IPR004875">
    <property type="entry name" value="DDE_SF_endonuclease_dom"/>
</dbReference>
<organism evidence="3 4">
    <name type="scientific">Durusdinium trenchii</name>
    <dbReference type="NCBI Taxonomy" id="1381693"/>
    <lineage>
        <taxon>Eukaryota</taxon>
        <taxon>Sar</taxon>
        <taxon>Alveolata</taxon>
        <taxon>Dinophyceae</taxon>
        <taxon>Suessiales</taxon>
        <taxon>Symbiodiniaceae</taxon>
        <taxon>Durusdinium</taxon>
    </lineage>
</organism>
<dbReference type="Proteomes" id="UP001642464">
    <property type="component" value="Unassembled WGS sequence"/>
</dbReference>
<keyword evidence="4" id="KW-1185">Reference proteome</keyword>
<reference evidence="3 4" key="1">
    <citation type="submission" date="2024-02" db="EMBL/GenBank/DDBJ databases">
        <authorList>
            <person name="Chen Y."/>
            <person name="Shah S."/>
            <person name="Dougan E. K."/>
            <person name="Thang M."/>
            <person name="Chan C."/>
        </authorList>
    </citation>
    <scope>NUCLEOTIDE SEQUENCE [LARGE SCALE GENOMIC DNA]</scope>
</reference>